<reference evidence="2" key="1">
    <citation type="submission" date="2016-10" db="EMBL/GenBank/DDBJ databases">
        <authorList>
            <person name="Varghese N."/>
            <person name="Submissions S."/>
        </authorList>
    </citation>
    <scope>NUCLEOTIDE SEQUENCE [LARGE SCALE GENOMIC DNA]</scope>
    <source>
        <strain evidence="2">DSM 19110</strain>
    </source>
</reference>
<sequence>MSIACKKAPKHPETGTPPVIVVPKDTTKKDTTKVIVQPKRLKIDSIRKDLSGRSIIRVMSDSVWRDSTGVTFFVELKDYPDISTIVLGPVADDSQVYPGALIKGKSLADFSFKALTGYALAPVDVLPSDWSFDLVDNMPISKKSMEDYIKKQMTRGGTRKVHAMAGTIGEPFENYAEISLNQRHSWDFSNLLNVKPGENRRIKKKTGLYSSATLRIFGITTYPKEGKFFAPEVNPASIPDEPLVVRDVTYGRTATIAIESDAPFAEIKSAFNAAEEKSLNASHRSLLQNATITIFVRGFSTGDTNHLKSLRGAEQVEKYFAMIAAANTVSVNDYGAPVELMTSNATSTDNSFHRYQYKYRLDYPIK</sequence>
<evidence type="ECO:0000313" key="1">
    <source>
        <dbReference type="EMBL" id="SDN57033.1"/>
    </source>
</evidence>
<dbReference type="Proteomes" id="UP000183200">
    <property type="component" value="Unassembled WGS sequence"/>
</dbReference>
<evidence type="ECO:0000313" key="2">
    <source>
        <dbReference type="Proteomes" id="UP000183200"/>
    </source>
</evidence>
<dbReference type="SUPFAM" id="SSF56978">
    <property type="entry name" value="Perfringolysin"/>
    <property type="match status" value="1"/>
</dbReference>
<dbReference type="RefSeq" id="WP_074611077.1">
    <property type="nucleotide sequence ID" value="NZ_FNGY01000008.1"/>
</dbReference>
<dbReference type="EMBL" id="FNGY01000008">
    <property type="protein sequence ID" value="SDN57033.1"/>
    <property type="molecule type" value="Genomic_DNA"/>
</dbReference>
<accession>A0A1H0CGS3</accession>
<proteinExistence type="predicted"/>
<dbReference type="GO" id="GO:0015485">
    <property type="term" value="F:cholesterol binding"/>
    <property type="evidence" value="ECO:0007669"/>
    <property type="project" value="InterPro"/>
</dbReference>
<keyword evidence="2" id="KW-1185">Reference proteome</keyword>
<dbReference type="AlphaFoldDB" id="A0A1H0CGS3"/>
<dbReference type="Gene3D" id="3.40.30.40">
    <property type="entry name" value="Perfringolysin"/>
    <property type="match status" value="1"/>
</dbReference>
<protein>
    <submittedName>
        <fullName evidence="1">Thiol-activated cytolysin</fullName>
    </submittedName>
</protein>
<dbReference type="InterPro" id="IPR036359">
    <property type="entry name" value="Thiol_cytolysin_sf"/>
</dbReference>
<name>A0A1H0CGS3_9SPHI</name>
<organism evidence="1 2">
    <name type="scientific">Pedobacter steynii</name>
    <dbReference type="NCBI Taxonomy" id="430522"/>
    <lineage>
        <taxon>Bacteria</taxon>
        <taxon>Pseudomonadati</taxon>
        <taxon>Bacteroidota</taxon>
        <taxon>Sphingobacteriia</taxon>
        <taxon>Sphingobacteriales</taxon>
        <taxon>Sphingobacteriaceae</taxon>
        <taxon>Pedobacter</taxon>
    </lineage>
</organism>
<gene>
    <name evidence="1" type="ORF">SAMN05421820_108114</name>
</gene>